<feature type="compositionally biased region" description="Basic and acidic residues" evidence="1">
    <location>
        <begin position="14"/>
        <end position="23"/>
    </location>
</feature>
<sequence>MPTQPLPGSRRYIRSSDQEEKQRTAKGLRHGGQLSPGGQSRTSLLMGTPPITGGKGAKCSYRAGPWASGTHVGWRCQER</sequence>
<evidence type="ECO:0000313" key="3">
    <source>
        <dbReference type="Proteomes" id="UP000593571"/>
    </source>
</evidence>
<keyword evidence="3" id="KW-1185">Reference proteome</keyword>
<name>A0A7J8J9K0_ROUAE</name>
<dbReference type="EMBL" id="JACASE010000002">
    <property type="protein sequence ID" value="KAF6493546.1"/>
    <property type="molecule type" value="Genomic_DNA"/>
</dbReference>
<dbReference type="AlphaFoldDB" id="A0A7J8J9K0"/>
<feature type="compositionally biased region" description="Polar residues" evidence="1">
    <location>
        <begin position="36"/>
        <end position="45"/>
    </location>
</feature>
<evidence type="ECO:0000256" key="1">
    <source>
        <dbReference type="SAM" id="MobiDB-lite"/>
    </source>
</evidence>
<reference evidence="2 3" key="1">
    <citation type="journal article" date="2020" name="Nature">
        <title>Six reference-quality genomes reveal evolution of bat adaptations.</title>
        <authorList>
            <person name="Jebb D."/>
            <person name="Huang Z."/>
            <person name="Pippel M."/>
            <person name="Hughes G.M."/>
            <person name="Lavrichenko K."/>
            <person name="Devanna P."/>
            <person name="Winkler S."/>
            <person name="Jermiin L.S."/>
            <person name="Skirmuntt E.C."/>
            <person name="Katzourakis A."/>
            <person name="Burkitt-Gray L."/>
            <person name="Ray D.A."/>
            <person name="Sullivan K.A.M."/>
            <person name="Roscito J.G."/>
            <person name="Kirilenko B.M."/>
            <person name="Davalos L.M."/>
            <person name="Corthals A.P."/>
            <person name="Power M.L."/>
            <person name="Jones G."/>
            <person name="Ransome R.D."/>
            <person name="Dechmann D.K.N."/>
            <person name="Locatelli A.G."/>
            <person name="Puechmaille S.J."/>
            <person name="Fedrigo O."/>
            <person name="Jarvis E.D."/>
            <person name="Hiller M."/>
            <person name="Vernes S.C."/>
            <person name="Myers E.W."/>
            <person name="Teeling E.C."/>
        </authorList>
    </citation>
    <scope>NUCLEOTIDE SEQUENCE [LARGE SCALE GENOMIC DNA]</scope>
    <source>
        <strain evidence="2">MRouAeg1</strain>
        <tissue evidence="2">Muscle</tissue>
    </source>
</reference>
<keyword evidence="2" id="KW-0449">Lipoprotein</keyword>
<dbReference type="Proteomes" id="UP000593571">
    <property type="component" value="Unassembled WGS sequence"/>
</dbReference>
<organism evidence="2 3">
    <name type="scientific">Rousettus aegyptiacus</name>
    <name type="common">Egyptian fruit bat</name>
    <name type="synonym">Pteropus aegyptiacus</name>
    <dbReference type="NCBI Taxonomy" id="9407"/>
    <lineage>
        <taxon>Eukaryota</taxon>
        <taxon>Metazoa</taxon>
        <taxon>Chordata</taxon>
        <taxon>Craniata</taxon>
        <taxon>Vertebrata</taxon>
        <taxon>Euteleostomi</taxon>
        <taxon>Mammalia</taxon>
        <taxon>Eutheria</taxon>
        <taxon>Laurasiatheria</taxon>
        <taxon>Chiroptera</taxon>
        <taxon>Yinpterochiroptera</taxon>
        <taxon>Pteropodoidea</taxon>
        <taxon>Pteropodidae</taxon>
        <taxon>Rousettinae</taxon>
        <taxon>Rousettus</taxon>
    </lineage>
</organism>
<accession>A0A7J8J9K0</accession>
<comment type="caution">
    <text evidence="2">The sequence shown here is derived from an EMBL/GenBank/DDBJ whole genome shotgun (WGS) entry which is preliminary data.</text>
</comment>
<proteinExistence type="predicted"/>
<gene>
    <name evidence="2" type="ORF">HJG63_000834</name>
</gene>
<evidence type="ECO:0000313" key="2">
    <source>
        <dbReference type="EMBL" id="KAF6493546.1"/>
    </source>
</evidence>
<feature type="region of interest" description="Disordered" evidence="1">
    <location>
        <begin position="1"/>
        <end position="56"/>
    </location>
</feature>
<protein>
    <submittedName>
        <fullName evidence="2">Apolipoprotein B mRNA editing enzyme catalytic subunit 3A</fullName>
    </submittedName>
</protein>